<evidence type="ECO:0000256" key="1">
    <source>
        <dbReference type="SAM" id="SignalP"/>
    </source>
</evidence>
<accession>A0A0M0JLQ8</accession>
<comment type="caution">
    <text evidence="2">The sequence shown here is derived from an EMBL/GenBank/DDBJ whole genome shotgun (WGS) entry which is preliminary data.</text>
</comment>
<dbReference type="EMBL" id="JWZX01002709">
    <property type="protein sequence ID" value="KOO27496.1"/>
    <property type="molecule type" value="Genomic_DNA"/>
</dbReference>
<protein>
    <submittedName>
        <fullName evidence="2">Uncharacterized protein</fullName>
    </submittedName>
</protein>
<proteinExistence type="predicted"/>
<reference evidence="3" key="1">
    <citation type="journal article" date="2015" name="PLoS Genet.">
        <title>Genome Sequence and Transcriptome Analyses of Chrysochromulina tobin: Metabolic Tools for Enhanced Algal Fitness in the Prominent Order Prymnesiales (Haptophyceae).</title>
        <authorList>
            <person name="Hovde B.T."/>
            <person name="Deodato C.R."/>
            <person name="Hunsperger H.M."/>
            <person name="Ryken S.A."/>
            <person name="Yost W."/>
            <person name="Jha R.K."/>
            <person name="Patterson J."/>
            <person name="Monnat R.J. Jr."/>
            <person name="Barlow S.B."/>
            <person name="Starkenburg S.R."/>
            <person name="Cattolico R.A."/>
        </authorList>
    </citation>
    <scope>NUCLEOTIDE SEQUENCE</scope>
    <source>
        <strain evidence="3">CCMP291</strain>
    </source>
</reference>
<name>A0A0M0JLQ8_9EUKA</name>
<dbReference type="AlphaFoldDB" id="A0A0M0JLQ8"/>
<sequence>MLLQVLSLVLGVALQDNAALQTNEALHAQPAAETSGRAEVLVLVSDHGSGTTNFGDILNTHPCILDVGEPFGSGYMLWTTYSQPAECAAQNLTDHPAMFDADNGKLEHADNPKMTREINDVLTRQEWNKGADKVYYNIDSRSLYVNLTYNLAEYFVRIRDLVCAHVPASARDLCPAANCSIMLKMFPVYVDGDTVIDHTPSPGHAACQAAQNVKAMKAWKDALHSFEMDPKVATLNFERNELDRQFSNFHRFTSIGTEFDCNCIDGL</sequence>
<gene>
    <name evidence="2" type="ORF">Ctob_000797</name>
</gene>
<keyword evidence="1" id="KW-0732">Signal</keyword>
<evidence type="ECO:0000313" key="2">
    <source>
        <dbReference type="EMBL" id="KOO27496.1"/>
    </source>
</evidence>
<evidence type="ECO:0000313" key="3">
    <source>
        <dbReference type="Proteomes" id="UP000037460"/>
    </source>
</evidence>
<feature type="chain" id="PRO_5005601983" evidence="1">
    <location>
        <begin position="20"/>
        <end position="267"/>
    </location>
</feature>
<keyword evidence="3" id="KW-1185">Reference proteome</keyword>
<organism evidence="2 3">
    <name type="scientific">Chrysochromulina tobinii</name>
    <dbReference type="NCBI Taxonomy" id="1460289"/>
    <lineage>
        <taxon>Eukaryota</taxon>
        <taxon>Haptista</taxon>
        <taxon>Haptophyta</taxon>
        <taxon>Prymnesiophyceae</taxon>
        <taxon>Prymnesiales</taxon>
        <taxon>Chrysochromulinaceae</taxon>
        <taxon>Chrysochromulina</taxon>
    </lineage>
</organism>
<dbReference type="Proteomes" id="UP000037460">
    <property type="component" value="Unassembled WGS sequence"/>
</dbReference>
<feature type="signal peptide" evidence="1">
    <location>
        <begin position="1"/>
        <end position="19"/>
    </location>
</feature>